<gene>
    <name evidence="1" type="ORF">GCM10008013_28300</name>
</gene>
<protein>
    <recommendedName>
        <fullName evidence="3">DUF3977 domain-containing protein</fullName>
    </recommendedName>
</protein>
<sequence length="79" mass="9429">MKKYIEIGFGNTWFVRTELEYPDGTETEVQGIYRPFKIQSIYMRTWIGYKVFILDLRTGFKIQTKTRRCFKCIIGFSGI</sequence>
<accession>A0ABQ1YK34</accession>
<evidence type="ECO:0008006" key="3">
    <source>
        <dbReference type="Google" id="ProtNLM"/>
    </source>
</evidence>
<dbReference type="EMBL" id="BMFT01000001">
    <property type="protein sequence ID" value="GGH27072.1"/>
    <property type="molecule type" value="Genomic_DNA"/>
</dbReference>
<evidence type="ECO:0000313" key="2">
    <source>
        <dbReference type="Proteomes" id="UP000659344"/>
    </source>
</evidence>
<proteinExistence type="predicted"/>
<comment type="caution">
    <text evidence="1">The sequence shown here is derived from an EMBL/GenBank/DDBJ whole genome shotgun (WGS) entry which is preliminary data.</text>
</comment>
<dbReference type="RefSeq" id="WP_188539776.1">
    <property type="nucleotide sequence ID" value="NZ_BMFT01000001.1"/>
</dbReference>
<organism evidence="1 2">
    <name type="scientific">Paenibacillus segetis</name>
    <dbReference type="NCBI Taxonomy" id="1325360"/>
    <lineage>
        <taxon>Bacteria</taxon>
        <taxon>Bacillati</taxon>
        <taxon>Bacillota</taxon>
        <taxon>Bacilli</taxon>
        <taxon>Bacillales</taxon>
        <taxon>Paenibacillaceae</taxon>
        <taxon>Paenibacillus</taxon>
    </lineage>
</organism>
<dbReference type="Proteomes" id="UP000659344">
    <property type="component" value="Unassembled WGS sequence"/>
</dbReference>
<dbReference type="InterPro" id="IPR025009">
    <property type="entry name" value="DUF3977"/>
</dbReference>
<evidence type="ECO:0000313" key="1">
    <source>
        <dbReference type="EMBL" id="GGH27072.1"/>
    </source>
</evidence>
<reference evidence="2" key="1">
    <citation type="journal article" date="2019" name="Int. J. Syst. Evol. Microbiol.">
        <title>The Global Catalogue of Microorganisms (GCM) 10K type strain sequencing project: providing services to taxonomists for standard genome sequencing and annotation.</title>
        <authorList>
            <consortium name="The Broad Institute Genomics Platform"/>
            <consortium name="The Broad Institute Genome Sequencing Center for Infectious Disease"/>
            <person name="Wu L."/>
            <person name="Ma J."/>
        </authorList>
    </citation>
    <scope>NUCLEOTIDE SEQUENCE [LARGE SCALE GENOMIC DNA]</scope>
    <source>
        <strain evidence="2">CGMCC 1.12769</strain>
    </source>
</reference>
<name>A0ABQ1YK34_9BACL</name>
<keyword evidence="2" id="KW-1185">Reference proteome</keyword>
<dbReference type="Pfam" id="PF13122">
    <property type="entry name" value="DUF3977"/>
    <property type="match status" value="1"/>
</dbReference>